<dbReference type="EMBL" id="FQVD01000005">
    <property type="protein sequence ID" value="SHE71688.1"/>
    <property type="molecule type" value="Genomic_DNA"/>
</dbReference>
<dbReference type="Proteomes" id="UP000184436">
    <property type="component" value="Unassembled WGS sequence"/>
</dbReference>
<protein>
    <recommendedName>
        <fullName evidence="3">Lipofamily protein</fullName>
    </recommendedName>
</protein>
<proteinExistence type="predicted"/>
<organism evidence="1 2">
    <name type="scientific">Bacteroides faecichinchillae</name>
    <dbReference type="NCBI Taxonomy" id="871325"/>
    <lineage>
        <taxon>Bacteria</taxon>
        <taxon>Pseudomonadati</taxon>
        <taxon>Bacteroidota</taxon>
        <taxon>Bacteroidia</taxon>
        <taxon>Bacteroidales</taxon>
        <taxon>Bacteroidaceae</taxon>
        <taxon>Bacteroides</taxon>
    </lineage>
</organism>
<dbReference type="OrthoDB" id="1038856at2"/>
<dbReference type="PANTHER" id="PTHR35810">
    <property type="entry name" value="CYTOPLASMIC PROTEIN-RELATED"/>
    <property type="match status" value="1"/>
</dbReference>
<reference evidence="1 2" key="1">
    <citation type="submission" date="2016-11" db="EMBL/GenBank/DDBJ databases">
        <authorList>
            <person name="Jaros S."/>
            <person name="Januszkiewicz K."/>
            <person name="Wedrychowicz H."/>
        </authorList>
    </citation>
    <scope>NUCLEOTIDE SEQUENCE [LARGE SCALE GENOMIC DNA]</scope>
    <source>
        <strain evidence="1 2">DSM 26883</strain>
    </source>
</reference>
<evidence type="ECO:0000313" key="2">
    <source>
        <dbReference type="Proteomes" id="UP000184436"/>
    </source>
</evidence>
<dbReference type="PANTHER" id="PTHR35810:SF1">
    <property type="entry name" value="CYTOPLASMIC PROTEIN"/>
    <property type="match status" value="1"/>
</dbReference>
<evidence type="ECO:0000313" key="1">
    <source>
        <dbReference type="EMBL" id="SHE71688.1"/>
    </source>
</evidence>
<name>A0A1M4VRY1_9BACE</name>
<accession>A0A1M4VRY1</accession>
<evidence type="ECO:0008006" key="3">
    <source>
        <dbReference type="Google" id="ProtNLM"/>
    </source>
</evidence>
<dbReference type="RefSeq" id="WP_025073830.1">
    <property type="nucleotide sequence ID" value="NZ_FQVD01000005.1"/>
</dbReference>
<dbReference type="AlphaFoldDB" id="A0A1M4VRY1"/>
<keyword evidence="2" id="KW-1185">Reference proteome</keyword>
<sequence>MKRGIITNNGQGIHISDGEIWMTTWELADLFYTTAGAIHAAIKRILKANILKIHEAYKYIKLENGNSADAYNLDMVIALSYQIDTGHSATFRKWLINKVVRNQAYNLLLYLNKDTNHTLYC</sequence>
<gene>
    <name evidence="1" type="ORF">SAMN05444349_10588</name>
</gene>
<dbReference type="STRING" id="871325.SAMN05444349_10588"/>